<evidence type="ECO:0000259" key="3">
    <source>
        <dbReference type="PROSITE" id="PS50081"/>
    </source>
</evidence>
<dbReference type="KEGG" id="hro:HELRODRAFT_148647"/>
<dbReference type="STRING" id="6412.T1EKB4"/>
<dbReference type="RefSeq" id="XP_009021538.1">
    <property type="nucleotide sequence ID" value="XM_009023290.1"/>
</dbReference>
<name>T1EKB4_HELRO</name>
<dbReference type="Gene3D" id="3.30.60.20">
    <property type="match status" value="1"/>
</dbReference>
<evidence type="ECO:0000313" key="6">
    <source>
        <dbReference type="Proteomes" id="UP000015101"/>
    </source>
</evidence>
<dbReference type="SUPFAM" id="SSF57889">
    <property type="entry name" value="Cysteine-rich domain"/>
    <property type="match status" value="1"/>
</dbReference>
<dbReference type="GO" id="GO:0046872">
    <property type="term" value="F:metal ion binding"/>
    <property type="evidence" value="ECO:0007669"/>
    <property type="project" value="UniProtKB-KW"/>
</dbReference>
<feature type="domain" description="Phorbol-ester/DAG-type" evidence="3">
    <location>
        <begin position="29"/>
        <end position="51"/>
    </location>
</feature>
<sequence length="51" mass="6074">DNNNKNDDGGNKVKRQGALRHKNIFNVKNHLFLPRFFIQPTFCSHCKDFIW</sequence>
<evidence type="ECO:0000313" key="4">
    <source>
        <dbReference type="EMBL" id="ESO00488.1"/>
    </source>
</evidence>
<dbReference type="OrthoDB" id="63267at2759"/>
<dbReference type="eggNOG" id="KOG0696">
    <property type="taxonomic scope" value="Eukaryota"/>
</dbReference>
<reference evidence="5" key="3">
    <citation type="submission" date="2015-06" db="UniProtKB">
        <authorList>
            <consortium name="EnsemblMetazoa"/>
        </authorList>
    </citation>
    <scope>IDENTIFICATION</scope>
</reference>
<reference evidence="4 6" key="2">
    <citation type="journal article" date="2013" name="Nature">
        <title>Insights into bilaterian evolution from three spiralian genomes.</title>
        <authorList>
            <person name="Simakov O."/>
            <person name="Marletaz F."/>
            <person name="Cho S.J."/>
            <person name="Edsinger-Gonzales E."/>
            <person name="Havlak P."/>
            <person name="Hellsten U."/>
            <person name="Kuo D.H."/>
            <person name="Larsson T."/>
            <person name="Lv J."/>
            <person name="Arendt D."/>
            <person name="Savage R."/>
            <person name="Osoegawa K."/>
            <person name="de Jong P."/>
            <person name="Grimwood J."/>
            <person name="Chapman J.A."/>
            <person name="Shapiro H."/>
            <person name="Aerts A."/>
            <person name="Otillar R.P."/>
            <person name="Terry A.Y."/>
            <person name="Boore J.L."/>
            <person name="Grigoriev I.V."/>
            <person name="Lindberg D.R."/>
            <person name="Seaver E.C."/>
            <person name="Weisblat D.A."/>
            <person name="Putnam N.H."/>
            <person name="Rokhsar D.S."/>
        </authorList>
    </citation>
    <scope>NUCLEOTIDE SEQUENCE</scope>
</reference>
<keyword evidence="2" id="KW-0862">Zinc</keyword>
<keyword evidence="6" id="KW-1185">Reference proteome</keyword>
<dbReference type="GeneID" id="20197014"/>
<dbReference type="AlphaFoldDB" id="T1EKB4"/>
<keyword evidence="1" id="KW-0479">Metal-binding</keyword>
<dbReference type="InterPro" id="IPR002219">
    <property type="entry name" value="PKC_DAG/PE"/>
</dbReference>
<dbReference type="EMBL" id="AMQM01005480">
    <property type="status" value="NOT_ANNOTATED_CDS"/>
    <property type="molecule type" value="Genomic_DNA"/>
</dbReference>
<dbReference type="EnsemblMetazoa" id="HelroT148647">
    <property type="protein sequence ID" value="HelroP148647"/>
    <property type="gene ID" value="HelroG148647"/>
</dbReference>
<dbReference type="HOGENOM" id="CLU_189396_0_0_1"/>
<evidence type="ECO:0000256" key="2">
    <source>
        <dbReference type="ARBA" id="ARBA00022833"/>
    </source>
</evidence>
<dbReference type="CTD" id="20197014"/>
<protein>
    <recommendedName>
        <fullName evidence="3">Phorbol-ester/DAG-type domain-containing protein</fullName>
    </recommendedName>
</protein>
<proteinExistence type="predicted"/>
<dbReference type="EMBL" id="KB096945">
    <property type="protein sequence ID" value="ESO00488.1"/>
    <property type="molecule type" value="Genomic_DNA"/>
</dbReference>
<dbReference type="PROSITE" id="PS50081">
    <property type="entry name" value="ZF_DAG_PE_2"/>
    <property type="match status" value="1"/>
</dbReference>
<evidence type="ECO:0000313" key="5">
    <source>
        <dbReference type="EnsemblMetazoa" id="HelroP148647"/>
    </source>
</evidence>
<dbReference type="InParanoid" id="T1EKB4"/>
<gene>
    <name evidence="5" type="primary">20197014</name>
    <name evidence="4" type="ORF">HELRODRAFT_148647</name>
</gene>
<organism evidence="5 6">
    <name type="scientific">Helobdella robusta</name>
    <name type="common">Californian leech</name>
    <dbReference type="NCBI Taxonomy" id="6412"/>
    <lineage>
        <taxon>Eukaryota</taxon>
        <taxon>Metazoa</taxon>
        <taxon>Spiralia</taxon>
        <taxon>Lophotrochozoa</taxon>
        <taxon>Annelida</taxon>
        <taxon>Clitellata</taxon>
        <taxon>Hirudinea</taxon>
        <taxon>Rhynchobdellida</taxon>
        <taxon>Glossiphoniidae</taxon>
        <taxon>Helobdella</taxon>
    </lineage>
</organism>
<accession>T1EKB4</accession>
<dbReference type="Proteomes" id="UP000015101">
    <property type="component" value="Unassembled WGS sequence"/>
</dbReference>
<evidence type="ECO:0000256" key="1">
    <source>
        <dbReference type="ARBA" id="ARBA00022723"/>
    </source>
</evidence>
<dbReference type="InterPro" id="IPR046349">
    <property type="entry name" value="C1-like_sf"/>
</dbReference>
<reference evidence="6" key="1">
    <citation type="submission" date="2012-12" db="EMBL/GenBank/DDBJ databases">
        <authorList>
            <person name="Hellsten U."/>
            <person name="Grimwood J."/>
            <person name="Chapman J.A."/>
            <person name="Shapiro H."/>
            <person name="Aerts A."/>
            <person name="Otillar R.P."/>
            <person name="Terry A.Y."/>
            <person name="Boore J.L."/>
            <person name="Simakov O."/>
            <person name="Marletaz F."/>
            <person name="Cho S.-J."/>
            <person name="Edsinger-Gonzales E."/>
            <person name="Havlak P."/>
            <person name="Kuo D.-H."/>
            <person name="Larsson T."/>
            <person name="Lv J."/>
            <person name="Arendt D."/>
            <person name="Savage R."/>
            <person name="Osoegawa K."/>
            <person name="de Jong P."/>
            <person name="Lindberg D.R."/>
            <person name="Seaver E.C."/>
            <person name="Weisblat D.A."/>
            <person name="Putnam N.H."/>
            <person name="Grigoriev I.V."/>
            <person name="Rokhsar D.S."/>
        </authorList>
    </citation>
    <scope>NUCLEOTIDE SEQUENCE</scope>
</reference>